<evidence type="ECO:0000256" key="5">
    <source>
        <dbReference type="ARBA" id="ARBA00023150"/>
    </source>
</evidence>
<comment type="similarity">
    <text evidence="3 7">Belongs to the MoeA family.</text>
</comment>
<dbReference type="SUPFAM" id="SSF63882">
    <property type="entry name" value="MoeA N-terminal region -like"/>
    <property type="match status" value="1"/>
</dbReference>
<evidence type="ECO:0000256" key="6">
    <source>
        <dbReference type="ARBA" id="ARBA00047317"/>
    </source>
</evidence>
<dbReference type="Pfam" id="PF03453">
    <property type="entry name" value="MoeA_N"/>
    <property type="match status" value="1"/>
</dbReference>
<dbReference type="Gene3D" id="2.40.340.10">
    <property type="entry name" value="MoeA, C-terminal, domain IV"/>
    <property type="match status" value="1"/>
</dbReference>
<comment type="function">
    <text evidence="1 7">Catalyzes the insertion of molybdate into adenylated molybdopterin with the concomitant release of AMP.</text>
</comment>
<evidence type="ECO:0000313" key="11">
    <source>
        <dbReference type="Proteomes" id="UP001551210"/>
    </source>
</evidence>
<dbReference type="Pfam" id="PF00994">
    <property type="entry name" value="MoCF_biosynth"/>
    <property type="match status" value="1"/>
</dbReference>
<evidence type="ECO:0000259" key="9">
    <source>
        <dbReference type="SMART" id="SM00852"/>
    </source>
</evidence>
<dbReference type="Proteomes" id="UP001551210">
    <property type="component" value="Unassembled WGS sequence"/>
</dbReference>
<dbReference type="InterPro" id="IPR005110">
    <property type="entry name" value="MoeA_linker/N"/>
</dbReference>
<dbReference type="InterPro" id="IPR036425">
    <property type="entry name" value="MoaB/Mog-like_dom_sf"/>
</dbReference>
<dbReference type="InterPro" id="IPR036688">
    <property type="entry name" value="MoeA_C_domain_IV_sf"/>
</dbReference>
<dbReference type="Gene3D" id="3.40.980.10">
    <property type="entry name" value="MoaB/Mog-like domain"/>
    <property type="match status" value="1"/>
</dbReference>
<dbReference type="SMART" id="SM00852">
    <property type="entry name" value="MoCF_biosynth"/>
    <property type="match status" value="1"/>
</dbReference>
<dbReference type="Gene3D" id="2.170.190.11">
    <property type="entry name" value="Molybdopterin biosynthesis moea protein, domain 3"/>
    <property type="match status" value="1"/>
</dbReference>
<comment type="catalytic activity">
    <reaction evidence="6">
        <text>adenylyl-molybdopterin + molybdate = Mo-molybdopterin + AMP + H(+)</text>
        <dbReference type="Rhea" id="RHEA:35047"/>
        <dbReference type="ChEBI" id="CHEBI:15378"/>
        <dbReference type="ChEBI" id="CHEBI:36264"/>
        <dbReference type="ChEBI" id="CHEBI:62727"/>
        <dbReference type="ChEBI" id="CHEBI:71302"/>
        <dbReference type="ChEBI" id="CHEBI:456215"/>
        <dbReference type="EC" id="2.10.1.1"/>
    </reaction>
</comment>
<dbReference type="SUPFAM" id="SSF53218">
    <property type="entry name" value="Molybdenum cofactor biosynthesis proteins"/>
    <property type="match status" value="1"/>
</dbReference>
<keyword evidence="5 7" id="KW-0501">Molybdenum cofactor biosynthesis</keyword>
<feature type="compositionally biased region" description="Low complexity" evidence="8">
    <location>
        <begin position="1"/>
        <end position="14"/>
    </location>
</feature>
<evidence type="ECO:0000313" key="10">
    <source>
        <dbReference type="EMBL" id="MEU7298108.1"/>
    </source>
</evidence>
<feature type="region of interest" description="Disordered" evidence="8">
    <location>
        <begin position="60"/>
        <end position="89"/>
    </location>
</feature>
<feature type="compositionally biased region" description="Basic and acidic residues" evidence="8">
    <location>
        <begin position="70"/>
        <end position="83"/>
    </location>
</feature>
<keyword evidence="4 7" id="KW-0500">Molybdenum</keyword>
<gene>
    <name evidence="10" type="ORF">AB0A76_33785</name>
</gene>
<dbReference type="InterPro" id="IPR038987">
    <property type="entry name" value="MoeA-like"/>
</dbReference>
<comment type="cofactor">
    <cofactor evidence="7">
        <name>Mg(2+)</name>
        <dbReference type="ChEBI" id="CHEBI:18420"/>
    </cofactor>
</comment>
<organism evidence="10 11">
    <name type="scientific">Streptomyces exfoliatus</name>
    <name type="common">Streptomyces hydrogenans</name>
    <dbReference type="NCBI Taxonomy" id="1905"/>
    <lineage>
        <taxon>Bacteria</taxon>
        <taxon>Bacillati</taxon>
        <taxon>Actinomycetota</taxon>
        <taxon>Actinomycetes</taxon>
        <taxon>Kitasatosporales</taxon>
        <taxon>Streptomycetaceae</taxon>
        <taxon>Streptomyces</taxon>
    </lineage>
</organism>
<dbReference type="EC" id="2.10.1.1" evidence="7"/>
<sequence length="338" mass="34377">MGPVRARGSGSRGPVRPPARPRSSSAGGGLRPGAAVPIATGAALPAGATAVLRREHGELTDGLLHGPYGEGRDVRRRGQECRQGEPLLPAGTTVTPAVLGLAAAAGHDQVAVHRSPLVELLVLGDELLDAGPPLHGRVRDALGPLLPPWLRGCGARLTGRPVPDDSEALRAAIRDSTADVLITTGSTAAGPVDFLHEVLDEIGARLLVDSVAVRPGHPMLLAELPPAGDSHARRLVGLPGNPLAAVVGTATLAVPLLRRLGGHQDPAPLLLPTAADLPGHPRDARLLPVRRTGCEVVPVPFDGPAMLRGLALADGLAVVPPGGATAGTDIEVLEVPAP</sequence>
<dbReference type="InterPro" id="IPR005111">
    <property type="entry name" value="MoeA_C_domain_IV"/>
</dbReference>
<proteinExistence type="inferred from homology"/>
<dbReference type="SUPFAM" id="SSF63867">
    <property type="entry name" value="MoeA C-terminal domain-like"/>
    <property type="match status" value="1"/>
</dbReference>
<keyword evidence="7" id="KW-0808">Transferase</keyword>
<dbReference type="EMBL" id="JBEZAM010000097">
    <property type="protein sequence ID" value="MEU7298108.1"/>
    <property type="molecule type" value="Genomic_DNA"/>
</dbReference>
<keyword evidence="7" id="KW-0460">Magnesium</keyword>
<name>A0ABV3D6K9_STREX</name>
<evidence type="ECO:0000256" key="8">
    <source>
        <dbReference type="SAM" id="MobiDB-lite"/>
    </source>
</evidence>
<keyword evidence="11" id="KW-1185">Reference proteome</keyword>
<dbReference type="PANTHER" id="PTHR10192:SF5">
    <property type="entry name" value="GEPHYRIN"/>
    <property type="match status" value="1"/>
</dbReference>
<feature type="region of interest" description="Disordered" evidence="8">
    <location>
        <begin position="1"/>
        <end position="34"/>
    </location>
</feature>
<evidence type="ECO:0000256" key="4">
    <source>
        <dbReference type="ARBA" id="ARBA00022505"/>
    </source>
</evidence>
<comment type="pathway">
    <text evidence="2 7">Cofactor biosynthesis; molybdopterin biosynthesis.</text>
</comment>
<dbReference type="Gene3D" id="3.90.105.10">
    <property type="entry name" value="Molybdopterin biosynthesis moea protein, domain 2"/>
    <property type="match status" value="1"/>
</dbReference>
<accession>A0ABV3D6K9</accession>
<feature type="domain" description="MoaB/Mog" evidence="9">
    <location>
        <begin position="119"/>
        <end position="259"/>
    </location>
</feature>
<dbReference type="InterPro" id="IPR001453">
    <property type="entry name" value="MoaB/Mog_dom"/>
</dbReference>
<evidence type="ECO:0000256" key="1">
    <source>
        <dbReference type="ARBA" id="ARBA00002901"/>
    </source>
</evidence>
<dbReference type="Pfam" id="PF03454">
    <property type="entry name" value="MoeA_C"/>
    <property type="match status" value="1"/>
</dbReference>
<reference evidence="10 11" key="1">
    <citation type="submission" date="2024-06" db="EMBL/GenBank/DDBJ databases">
        <title>The Natural Products Discovery Center: Release of the First 8490 Sequenced Strains for Exploring Actinobacteria Biosynthetic Diversity.</title>
        <authorList>
            <person name="Kalkreuter E."/>
            <person name="Kautsar S.A."/>
            <person name="Yang D."/>
            <person name="Bader C.D."/>
            <person name="Teijaro C.N."/>
            <person name="Fluegel L."/>
            <person name="Davis C.M."/>
            <person name="Simpson J.R."/>
            <person name="Lauterbach L."/>
            <person name="Steele A.D."/>
            <person name="Gui C."/>
            <person name="Meng S."/>
            <person name="Li G."/>
            <person name="Viehrig K."/>
            <person name="Ye F."/>
            <person name="Su P."/>
            <person name="Kiefer A.F."/>
            <person name="Nichols A."/>
            <person name="Cepeda A.J."/>
            <person name="Yan W."/>
            <person name="Fan B."/>
            <person name="Jiang Y."/>
            <person name="Adhikari A."/>
            <person name="Zheng C.-J."/>
            <person name="Schuster L."/>
            <person name="Cowan T.M."/>
            <person name="Smanski M.J."/>
            <person name="Chevrette M.G."/>
            <person name="De Carvalho L.P.S."/>
            <person name="Shen B."/>
        </authorList>
    </citation>
    <scope>NUCLEOTIDE SEQUENCE [LARGE SCALE GENOMIC DNA]</scope>
    <source>
        <strain evidence="10 11">NPDC045705</strain>
    </source>
</reference>
<evidence type="ECO:0000256" key="3">
    <source>
        <dbReference type="ARBA" id="ARBA00010763"/>
    </source>
</evidence>
<comment type="caution">
    <text evidence="10">The sequence shown here is derived from an EMBL/GenBank/DDBJ whole genome shotgun (WGS) entry which is preliminary data.</text>
</comment>
<protein>
    <recommendedName>
        <fullName evidence="7">Molybdopterin molybdenumtransferase</fullName>
        <ecNumber evidence="7">2.10.1.1</ecNumber>
    </recommendedName>
</protein>
<evidence type="ECO:0000256" key="7">
    <source>
        <dbReference type="RuleBase" id="RU365090"/>
    </source>
</evidence>
<keyword evidence="7" id="KW-0479">Metal-binding</keyword>
<dbReference type="InterPro" id="IPR036135">
    <property type="entry name" value="MoeA_linker/N_sf"/>
</dbReference>
<dbReference type="PANTHER" id="PTHR10192">
    <property type="entry name" value="MOLYBDOPTERIN BIOSYNTHESIS PROTEIN"/>
    <property type="match status" value="1"/>
</dbReference>
<evidence type="ECO:0000256" key="2">
    <source>
        <dbReference type="ARBA" id="ARBA00005046"/>
    </source>
</evidence>